<dbReference type="WBParaSite" id="PS1159_v2.g5039.t1">
    <property type="protein sequence ID" value="PS1159_v2.g5039.t1"/>
    <property type="gene ID" value="PS1159_v2.g5039"/>
</dbReference>
<evidence type="ECO:0000313" key="1">
    <source>
        <dbReference type="Proteomes" id="UP000887580"/>
    </source>
</evidence>
<accession>A0AC35GG76</accession>
<proteinExistence type="predicted"/>
<name>A0AC35GG76_9BILA</name>
<dbReference type="Proteomes" id="UP000887580">
    <property type="component" value="Unplaced"/>
</dbReference>
<evidence type="ECO:0000313" key="2">
    <source>
        <dbReference type="WBParaSite" id="PS1159_v2.g5039.t1"/>
    </source>
</evidence>
<protein>
    <submittedName>
        <fullName evidence="2">Uncharacterized protein</fullName>
    </submittedName>
</protein>
<organism evidence="1 2">
    <name type="scientific">Panagrolaimus sp. PS1159</name>
    <dbReference type="NCBI Taxonomy" id="55785"/>
    <lineage>
        <taxon>Eukaryota</taxon>
        <taxon>Metazoa</taxon>
        <taxon>Ecdysozoa</taxon>
        <taxon>Nematoda</taxon>
        <taxon>Chromadorea</taxon>
        <taxon>Rhabditida</taxon>
        <taxon>Tylenchina</taxon>
        <taxon>Panagrolaimomorpha</taxon>
        <taxon>Panagrolaimoidea</taxon>
        <taxon>Panagrolaimidae</taxon>
        <taxon>Panagrolaimus</taxon>
    </lineage>
</organism>
<reference evidence="2" key="1">
    <citation type="submission" date="2022-11" db="UniProtKB">
        <authorList>
            <consortium name="WormBaseParasite"/>
        </authorList>
    </citation>
    <scope>IDENTIFICATION</scope>
</reference>
<sequence>MTKKRTSTKKLICRFLLLIYGIPFAFQLLKKSPRQ</sequence>